<evidence type="ECO:0000256" key="4">
    <source>
        <dbReference type="ARBA" id="ARBA00022729"/>
    </source>
</evidence>
<comment type="similarity">
    <text evidence="2">Belongs to the bacterial solute-binding protein 1 family.</text>
</comment>
<reference evidence="6 7" key="1">
    <citation type="submission" date="2020-07" db="EMBL/GenBank/DDBJ databases">
        <title>Sequencing the genomes of 1000 actinobacteria strains.</title>
        <authorList>
            <person name="Klenk H.-P."/>
        </authorList>
    </citation>
    <scope>NUCLEOTIDE SEQUENCE [LARGE SCALE GENOMIC DNA]</scope>
    <source>
        <strain evidence="6 7">DSM 26474</strain>
    </source>
</reference>
<dbReference type="SUPFAM" id="SSF53850">
    <property type="entry name" value="Periplasmic binding protein-like II"/>
    <property type="match status" value="1"/>
</dbReference>
<evidence type="ECO:0000256" key="2">
    <source>
        <dbReference type="ARBA" id="ARBA00008520"/>
    </source>
</evidence>
<evidence type="ECO:0000256" key="1">
    <source>
        <dbReference type="ARBA" id="ARBA00004196"/>
    </source>
</evidence>
<dbReference type="Proteomes" id="UP000549913">
    <property type="component" value="Unassembled WGS sequence"/>
</dbReference>
<dbReference type="Pfam" id="PF13416">
    <property type="entry name" value="SBP_bac_8"/>
    <property type="match status" value="1"/>
</dbReference>
<sequence>MRTRRLIPALAVLALAAPLAACSAGGGGGGSAGGTVNWWTWDEKQAVSYKECLAGFEEENPGVTVNISQYGVDDYFTKLTAGFVAGNAPDAFQNSVQFFDAYAKQGQLEPLDDYIAKSDYDLGVFNVGVENWKYTDGKQYALPLDWAASAIYFNEDMVTQAGYTADDIASMTWNPDDGGTFDEIATHLTIDENGVRGDEPGFDKTKVATYGVGNLGTEDYIGQTTWNPFISTTGWKIGDPAAWATQFRYDDPEFIKTMDWVRGLSDRGIAPKLGEFTIGDTEQLGSGKVAMSSGGSWSATTFAQLPGLEVGIAPTVLGPDGTTRSMMSNSNGNELWAGSKNKDNAWKWISYMGSEDCQTKAALQSGSFFPSIPGAMDAVAADQLSKGVDLGVFVDAAKNGWIYPAYPSANGSEMGTTIQPLMEAYFTHERDDDVFPEMAATSKEILAG</sequence>
<name>A0A852SLR4_9MICO</name>
<feature type="signal peptide" evidence="5">
    <location>
        <begin position="1"/>
        <end position="23"/>
    </location>
</feature>
<dbReference type="InterPro" id="IPR006059">
    <property type="entry name" value="SBP"/>
</dbReference>
<keyword evidence="3" id="KW-0813">Transport</keyword>
<dbReference type="PANTHER" id="PTHR43649">
    <property type="entry name" value="ARABINOSE-BINDING PROTEIN-RELATED"/>
    <property type="match status" value="1"/>
</dbReference>
<dbReference type="RefSeq" id="WP_179546648.1">
    <property type="nucleotide sequence ID" value="NZ_BSEW01000001.1"/>
</dbReference>
<dbReference type="EMBL" id="JACCBM010000001">
    <property type="protein sequence ID" value="NYD69289.1"/>
    <property type="molecule type" value="Genomic_DNA"/>
</dbReference>
<accession>A0A852SLR4</accession>
<dbReference type="AlphaFoldDB" id="A0A852SLR4"/>
<gene>
    <name evidence="6" type="ORF">BJ984_000447</name>
</gene>
<organism evidence="6 7">
    <name type="scientific">Herbiconiux flava</name>
    <dbReference type="NCBI Taxonomy" id="881268"/>
    <lineage>
        <taxon>Bacteria</taxon>
        <taxon>Bacillati</taxon>
        <taxon>Actinomycetota</taxon>
        <taxon>Actinomycetes</taxon>
        <taxon>Micrococcales</taxon>
        <taxon>Microbacteriaceae</taxon>
        <taxon>Herbiconiux</taxon>
    </lineage>
</organism>
<comment type="subcellular location">
    <subcellularLocation>
        <location evidence="1">Cell envelope</location>
    </subcellularLocation>
</comment>
<keyword evidence="6" id="KW-0762">Sugar transport</keyword>
<evidence type="ECO:0000256" key="3">
    <source>
        <dbReference type="ARBA" id="ARBA00022448"/>
    </source>
</evidence>
<dbReference type="Gene3D" id="3.40.190.10">
    <property type="entry name" value="Periplasmic binding protein-like II"/>
    <property type="match status" value="1"/>
</dbReference>
<comment type="caution">
    <text evidence="6">The sequence shown here is derived from an EMBL/GenBank/DDBJ whole genome shotgun (WGS) entry which is preliminary data.</text>
</comment>
<dbReference type="CDD" id="cd13585">
    <property type="entry name" value="PBP2_TMBP_like"/>
    <property type="match status" value="1"/>
</dbReference>
<evidence type="ECO:0000313" key="7">
    <source>
        <dbReference type="Proteomes" id="UP000549913"/>
    </source>
</evidence>
<dbReference type="PANTHER" id="PTHR43649:SF31">
    <property type="entry name" value="SN-GLYCEROL-3-PHOSPHATE-BINDING PERIPLASMIC PROTEIN UGPB"/>
    <property type="match status" value="1"/>
</dbReference>
<dbReference type="GO" id="GO:0030313">
    <property type="term" value="C:cell envelope"/>
    <property type="evidence" value="ECO:0007669"/>
    <property type="project" value="UniProtKB-SubCell"/>
</dbReference>
<evidence type="ECO:0000313" key="6">
    <source>
        <dbReference type="EMBL" id="NYD69289.1"/>
    </source>
</evidence>
<keyword evidence="4 5" id="KW-0732">Signal</keyword>
<evidence type="ECO:0000256" key="5">
    <source>
        <dbReference type="SAM" id="SignalP"/>
    </source>
</evidence>
<feature type="chain" id="PRO_5032479458" evidence="5">
    <location>
        <begin position="24"/>
        <end position="448"/>
    </location>
</feature>
<proteinExistence type="inferred from homology"/>
<protein>
    <submittedName>
        <fullName evidence="6">Multiple sugar transport system substrate-binding protein</fullName>
    </submittedName>
</protein>
<keyword evidence="7" id="KW-1185">Reference proteome</keyword>
<dbReference type="InterPro" id="IPR050490">
    <property type="entry name" value="Bact_solute-bd_prot1"/>
</dbReference>